<feature type="region of interest" description="Disordered" evidence="10">
    <location>
        <begin position="40"/>
        <end position="60"/>
    </location>
</feature>
<feature type="transmembrane region" description="Helical" evidence="11">
    <location>
        <begin position="161"/>
        <end position="182"/>
    </location>
</feature>
<dbReference type="NCBIfam" id="TIGR00879">
    <property type="entry name" value="SP"/>
    <property type="match status" value="1"/>
</dbReference>
<dbReference type="EMBL" id="QOIM01000036">
    <property type="protein sequence ID" value="RCG17619.1"/>
    <property type="molecule type" value="Genomic_DNA"/>
</dbReference>
<feature type="transmembrane region" description="Helical" evidence="11">
    <location>
        <begin position="222"/>
        <end position="241"/>
    </location>
</feature>
<evidence type="ECO:0000256" key="5">
    <source>
        <dbReference type="ARBA" id="ARBA00022597"/>
    </source>
</evidence>
<feature type="transmembrane region" description="Helical" evidence="11">
    <location>
        <begin position="372"/>
        <end position="393"/>
    </location>
</feature>
<evidence type="ECO:0000256" key="10">
    <source>
        <dbReference type="SAM" id="MobiDB-lite"/>
    </source>
</evidence>
<dbReference type="PRINTS" id="PR00171">
    <property type="entry name" value="SUGRTRNSPORT"/>
</dbReference>
<dbReference type="SUPFAM" id="SSF103473">
    <property type="entry name" value="MFS general substrate transporter"/>
    <property type="match status" value="1"/>
</dbReference>
<dbReference type="InterPro" id="IPR005829">
    <property type="entry name" value="Sugar_transporter_CS"/>
</dbReference>
<evidence type="ECO:0000256" key="6">
    <source>
        <dbReference type="ARBA" id="ARBA00022692"/>
    </source>
</evidence>
<dbReference type="PROSITE" id="PS50850">
    <property type="entry name" value="MFS"/>
    <property type="match status" value="1"/>
</dbReference>
<keyword evidence="14" id="KW-1185">Reference proteome</keyword>
<evidence type="ECO:0000313" key="14">
    <source>
        <dbReference type="Proteomes" id="UP000253507"/>
    </source>
</evidence>
<feature type="transmembrane region" description="Helical" evidence="11">
    <location>
        <begin position="405"/>
        <end position="427"/>
    </location>
</feature>
<evidence type="ECO:0000256" key="7">
    <source>
        <dbReference type="ARBA" id="ARBA00022989"/>
    </source>
</evidence>
<comment type="caution">
    <text evidence="13">The sequence shown here is derived from an EMBL/GenBank/DDBJ whole genome shotgun (WGS) entry which is preliminary data.</text>
</comment>
<dbReference type="Gene3D" id="1.20.1250.20">
    <property type="entry name" value="MFS general substrate transporter like domains"/>
    <property type="match status" value="1"/>
</dbReference>
<reference evidence="13 14" key="1">
    <citation type="submission" date="2018-06" db="EMBL/GenBank/DDBJ databases">
        <title>Streptomyces reniochalinae sp. nov. and Streptomyces diacarnus sp. nov. from marine sponges.</title>
        <authorList>
            <person name="Li L."/>
        </authorList>
    </citation>
    <scope>NUCLEOTIDE SEQUENCE [LARGE SCALE GENOMIC DNA]</scope>
    <source>
        <strain evidence="13 14">LHW50302</strain>
    </source>
</reference>
<dbReference type="FunFam" id="1.20.1250.20:FF:000218">
    <property type="entry name" value="facilitated trehalose transporter Tret1"/>
    <property type="match status" value="1"/>
</dbReference>
<feature type="transmembrane region" description="Helical" evidence="11">
    <location>
        <begin position="306"/>
        <end position="328"/>
    </location>
</feature>
<evidence type="ECO:0000256" key="8">
    <source>
        <dbReference type="ARBA" id="ARBA00023136"/>
    </source>
</evidence>
<evidence type="ECO:0000256" key="1">
    <source>
        <dbReference type="ARBA" id="ARBA00004651"/>
    </source>
</evidence>
<evidence type="ECO:0000256" key="2">
    <source>
        <dbReference type="ARBA" id="ARBA00010992"/>
    </source>
</evidence>
<keyword evidence="4" id="KW-1003">Cell membrane</keyword>
<protein>
    <submittedName>
        <fullName evidence="13">Sugar porter family MFS transporter</fullName>
    </submittedName>
</protein>
<feature type="transmembrane region" description="Helical" evidence="11">
    <location>
        <begin position="194"/>
        <end position="216"/>
    </location>
</feature>
<dbReference type="AlphaFoldDB" id="A0A367EIN2"/>
<gene>
    <name evidence="13" type="ORF">DQ392_17360</name>
</gene>
<keyword evidence="5" id="KW-0762">Sugar transport</keyword>
<dbReference type="InterPro" id="IPR005828">
    <property type="entry name" value="MFS_sugar_transport-like"/>
</dbReference>
<feature type="transmembrane region" description="Helical" evidence="11">
    <location>
        <begin position="103"/>
        <end position="124"/>
    </location>
</feature>
<dbReference type="PANTHER" id="PTHR48020:SF12">
    <property type="entry name" value="PROTON MYO-INOSITOL COTRANSPORTER"/>
    <property type="match status" value="1"/>
</dbReference>
<dbReference type="PROSITE" id="PS51257">
    <property type="entry name" value="PROKAR_LIPOPROTEIN"/>
    <property type="match status" value="1"/>
</dbReference>
<keyword evidence="7 11" id="KW-1133">Transmembrane helix</keyword>
<evidence type="ECO:0000259" key="12">
    <source>
        <dbReference type="PROSITE" id="PS50850"/>
    </source>
</evidence>
<dbReference type="PROSITE" id="PS00216">
    <property type="entry name" value="SUGAR_TRANSPORT_1"/>
    <property type="match status" value="1"/>
</dbReference>
<feature type="transmembrane region" description="Helical" evidence="11">
    <location>
        <begin position="136"/>
        <end position="155"/>
    </location>
</feature>
<dbReference type="Proteomes" id="UP000253507">
    <property type="component" value="Unassembled WGS sequence"/>
</dbReference>
<dbReference type="InterPro" id="IPR003663">
    <property type="entry name" value="Sugar/inositol_transpt"/>
</dbReference>
<feature type="transmembrane region" description="Helical" evidence="11">
    <location>
        <begin position="465"/>
        <end position="489"/>
    </location>
</feature>
<dbReference type="InterPro" id="IPR020846">
    <property type="entry name" value="MFS_dom"/>
</dbReference>
<dbReference type="InterPro" id="IPR050814">
    <property type="entry name" value="Myo-inositol_Transporter"/>
</dbReference>
<organism evidence="13 14">
    <name type="scientific">Streptomyces reniochalinae</name>
    <dbReference type="NCBI Taxonomy" id="2250578"/>
    <lineage>
        <taxon>Bacteria</taxon>
        <taxon>Bacillati</taxon>
        <taxon>Actinomycetota</taxon>
        <taxon>Actinomycetes</taxon>
        <taxon>Kitasatosporales</taxon>
        <taxon>Streptomycetaceae</taxon>
        <taxon>Streptomyces</taxon>
    </lineage>
</organism>
<feature type="transmembrane region" description="Helical" evidence="11">
    <location>
        <begin position="340"/>
        <end position="360"/>
    </location>
</feature>
<name>A0A367EIN2_9ACTN</name>
<evidence type="ECO:0000256" key="11">
    <source>
        <dbReference type="SAM" id="Phobius"/>
    </source>
</evidence>
<feature type="compositionally biased region" description="Low complexity" evidence="10">
    <location>
        <begin position="47"/>
        <end position="59"/>
    </location>
</feature>
<evidence type="ECO:0000256" key="3">
    <source>
        <dbReference type="ARBA" id="ARBA00022448"/>
    </source>
</evidence>
<evidence type="ECO:0000313" key="13">
    <source>
        <dbReference type="EMBL" id="RCG17619.1"/>
    </source>
</evidence>
<sequence>MAPMLPRPPIFVNTSTQACELVTDLLIFDEDLTLMRRSRQAREPVMPAATPATTHNPPDARARSRRTFLLYLCGAFGGLLSGYDMGIVAGAQLFLTRDLGLSSWMQGAFVSSLMIGAIAGCFGAGPATDRWGRRPVMLATAVLFGAGALGMALATGPWTLIAFRVATGVGVGAASAVIPSYLSELAPTRIRGRVSTLNQMMIAIGIFVSYLTSYALSGAGAWRWMLGLAVVPAVVLFVGMWPQPETPRWLVTKGREDEARTVLLRLHKPAEAEAALRDIHAAAQTERHSRGRVRELFATRQVRRGLGIAVAMAVIQQVIGSNTIVFYAPTILKAAGFEDSAALLNSVGLGILSICTTFVTGRLVDRVGRKPLLLTGLVLMVISMSTLCAVFSLGLLDQTAGKVAAVASLAVFKVAYSLSWAPLLWVMLPELFPLRVRSVGVSVGSGTNWAANFAVSLVFPTLLAAGAGAAFALFSGVCVLAFAFTAVYIRETAGRSLEALERAAS</sequence>
<feature type="transmembrane region" description="Helical" evidence="11">
    <location>
        <begin position="68"/>
        <end position="91"/>
    </location>
</feature>
<evidence type="ECO:0000256" key="4">
    <source>
        <dbReference type="ARBA" id="ARBA00022475"/>
    </source>
</evidence>
<feature type="transmembrane region" description="Helical" evidence="11">
    <location>
        <begin position="439"/>
        <end position="459"/>
    </location>
</feature>
<keyword evidence="6 11" id="KW-0812">Transmembrane</keyword>
<comment type="subcellular location">
    <subcellularLocation>
        <location evidence="1">Cell membrane</location>
        <topology evidence="1">Multi-pass membrane protein</topology>
    </subcellularLocation>
</comment>
<dbReference type="PANTHER" id="PTHR48020">
    <property type="entry name" value="PROTON MYO-INOSITOL COTRANSPORTER"/>
    <property type="match status" value="1"/>
</dbReference>
<dbReference type="GO" id="GO:0022857">
    <property type="term" value="F:transmembrane transporter activity"/>
    <property type="evidence" value="ECO:0007669"/>
    <property type="project" value="InterPro"/>
</dbReference>
<keyword evidence="8 11" id="KW-0472">Membrane</keyword>
<evidence type="ECO:0000256" key="9">
    <source>
        <dbReference type="RuleBase" id="RU003346"/>
    </source>
</evidence>
<dbReference type="GO" id="GO:0005886">
    <property type="term" value="C:plasma membrane"/>
    <property type="evidence" value="ECO:0007669"/>
    <property type="project" value="UniProtKB-SubCell"/>
</dbReference>
<keyword evidence="3 9" id="KW-0813">Transport</keyword>
<dbReference type="Pfam" id="PF00083">
    <property type="entry name" value="Sugar_tr"/>
    <property type="match status" value="1"/>
</dbReference>
<proteinExistence type="inferred from homology"/>
<dbReference type="InterPro" id="IPR036259">
    <property type="entry name" value="MFS_trans_sf"/>
</dbReference>
<feature type="domain" description="Major facilitator superfamily (MFS) profile" evidence="12">
    <location>
        <begin position="70"/>
        <end position="493"/>
    </location>
</feature>
<accession>A0A367EIN2</accession>
<comment type="similarity">
    <text evidence="2 9">Belongs to the major facilitator superfamily. Sugar transporter (TC 2.A.1.1) family.</text>
</comment>